<organism evidence="1 2">
    <name type="scientific">Draconibacterium sediminis</name>
    <dbReference type="NCBI Taxonomy" id="1544798"/>
    <lineage>
        <taxon>Bacteria</taxon>
        <taxon>Pseudomonadati</taxon>
        <taxon>Bacteroidota</taxon>
        <taxon>Bacteroidia</taxon>
        <taxon>Marinilabiliales</taxon>
        <taxon>Prolixibacteraceae</taxon>
        <taxon>Draconibacterium</taxon>
    </lineage>
</organism>
<dbReference type="EMBL" id="JRHC01000001">
    <property type="protein sequence ID" value="KJF45672.1"/>
    <property type="molecule type" value="Genomic_DNA"/>
</dbReference>
<dbReference type="STRING" id="1544798.LH29_10135"/>
<sequence>MVILPVYRTKKFKIKHMKTIWKLFMFLLTATFALVSCEDDSLDLLTGKYSPPEVYDLTVLGTQDRVKDGPLYTFSINLTDDGSNTLSMTLFSTEYILPASDFTPSNQAANKTYLLGADGTTFNGQQIIDGTISIAAQDSNYTVSGILYLANETVLKLTGAYTYAYEPDPYTPTYTYTDETVSPAMGGAQGATPIDGSTMHKITVYADDVFYAYLELVADENATSLSGTYSVKDGVNAIGQLSNGYYVDLTWYGMAGVMEGGSYYMKGEEKMFIREGDGAITITDNAGIVTITGDNLAILDLEALIGSGGATWSVLETPGDVNVTDATKL</sequence>
<dbReference type="Proteomes" id="UP000032544">
    <property type="component" value="Unassembled WGS sequence"/>
</dbReference>
<proteinExistence type="predicted"/>
<comment type="caution">
    <text evidence="1">The sequence shown here is derived from an EMBL/GenBank/DDBJ whole genome shotgun (WGS) entry which is preliminary data.</text>
</comment>
<name>A0A0D8JFI1_9BACT</name>
<evidence type="ECO:0000313" key="1">
    <source>
        <dbReference type="EMBL" id="KJF45672.1"/>
    </source>
</evidence>
<gene>
    <name evidence="1" type="ORF">LH29_10135</name>
</gene>
<keyword evidence="2" id="KW-1185">Reference proteome</keyword>
<reference evidence="1 2" key="1">
    <citation type="submission" date="2014-09" db="EMBL/GenBank/DDBJ databases">
        <title>Draft Genome Sequence of Draconibacterium sp. JN14CK-3.</title>
        <authorList>
            <person name="Dong C."/>
            <person name="Lai Q."/>
            <person name="Shao Z."/>
        </authorList>
    </citation>
    <scope>NUCLEOTIDE SEQUENCE [LARGE SCALE GENOMIC DNA]</scope>
    <source>
        <strain evidence="1 2">JN14CK-3</strain>
    </source>
</reference>
<evidence type="ECO:0000313" key="2">
    <source>
        <dbReference type="Proteomes" id="UP000032544"/>
    </source>
</evidence>
<dbReference type="AlphaFoldDB" id="A0A0D8JFI1"/>
<protein>
    <submittedName>
        <fullName evidence="1">Uncharacterized protein</fullName>
    </submittedName>
</protein>
<accession>A0A0D8JFI1</accession>